<organism evidence="1">
    <name type="scientific">Castellaniella ginsengisoli</name>
    <dbReference type="NCBI Taxonomy" id="546114"/>
    <lineage>
        <taxon>Bacteria</taxon>
        <taxon>Pseudomonadati</taxon>
        <taxon>Pseudomonadota</taxon>
        <taxon>Betaproteobacteria</taxon>
        <taxon>Burkholderiales</taxon>
        <taxon>Alcaligenaceae</taxon>
        <taxon>Castellaniella</taxon>
    </lineage>
</organism>
<protein>
    <submittedName>
        <fullName evidence="1">RusA family crossover junction endodeoxyribonuclease</fullName>
    </submittedName>
</protein>
<dbReference type="Pfam" id="PF05866">
    <property type="entry name" value="RusA"/>
    <property type="match status" value="1"/>
</dbReference>
<dbReference type="GO" id="GO:0006310">
    <property type="term" value="P:DNA recombination"/>
    <property type="evidence" value="ECO:0007669"/>
    <property type="project" value="InterPro"/>
</dbReference>
<reference evidence="1" key="1">
    <citation type="submission" date="2024-05" db="EMBL/GenBank/DDBJ databases">
        <authorList>
            <person name="Luo Y.-C."/>
            <person name="Nicholds J."/>
            <person name="Mortimer T."/>
            <person name="Maboni G."/>
        </authorList>
    </citation>
    <scope>NUCLEOTIDE SEQUENCE</scope>
    <source>
        <strain evidence="1">140124</strain>
    </source>
</reference>
<dbReference type="InterPro" id="IPR008822">
    <property type="entry name" value="Endonuclease_RusA-like"/>
</dbReference>
<name>A0AB39G3U4_9BURK</name>
<dbReference type="AlphaFoldDB" id="A0AB39G3U4"/>
<sequence>MTFHDPLPSMQDLAFPRSADARLAEIQARGDDKTDGVVPAHGRGLEIAQEPGDLDTGAIPTGVHFFIPGKPQGKGRPRAVARGKFVRMYTPEKTASYESTVALAASQAMAGRPPIEGPVVATLFIALPIPASWSKKKQAQAVADQLLPTTKPDADNTVKAVFDAINGVVWADDTQVVDLLVRKRYRARPGVSVTISPAAVQEVC</sequence>
<dbReference type="Gene3D" id="3.30.1330.70">
    <property type="entry name" value="Holliday junction resolvase RusA"/>
    <property type="match status" value="1"/>
</dbReference>
<evidence type="ECO:0000313" key="1">
    <source>
        <dbReference type="EMBL" id="XDJ85113.1"/>
    </source>
</evidence>
<dbReference type="RefSeq" id="WP_368641747.1">
    <property type="nucleotide sequence ID" value="NZ_CP158268.1"/>
</dbReference>
<dbReference type="GO" id="GO:0000287">
    <property type="term" value="F:magnesium ion binding"/>
    <property type="evidence" value="ECO:0007669"/>
    <property type="project" value="InterPro"/>
</dbReference>
<gene>
    <name evidence="1" type="ORF">ABRZ08_13080</name>
</gene>
<dbReference type="InterPro" id="IPR036614">
    <property type="entry name" value="RusA-like_sf"/>
</dbReference>
<accession>A0AB39G3U4</accession>
<proteinExistence type="predicted"/>
<dbReference type="EMBL" id="CP158268">
    <property type="protein sequence ID" value="XDJ85113.1"/>
    <property type="molecule type" value="Genomic_DNA"/>
</dbReference>
<dbReference type="GO" id="GO:0006281">
    <property type="term" value="P:DNA repair"/>
    <property type="evidence" value="ECO:0007669"/>
    <property type="project" value="InterPro"/>
</dbReference>
<dbReference type="SUPFAM" id="SSF103084">
    <property type="entry name" value="Holliday junction resolvase RusA"/>
    <property type="match status" value="1"/>
</dbReference>